<sequence length="333" mass="37623">MKNLANFTFIDLFAGIGGFRQALQSYGAKCVFSSEIDKFCKQTYHNNYGEFPHGDITKIDESTIPYHDILAAGFPCQPFSISGKQLGFEDTRGTLFFDIIRIIKYHNPKIIFLENVANLAKHNNSVTVSLMIKLLEKENYSVFINELNSSDFGVAQSRKRLYFVCFRNDLNVKNFEFPKPSNKISVVRDVLENEEQIDNKLFINNKQFSLNENKFANKPIKKIVRIGTINNGSQGDRIYDINGIGITLSANGGGSASRTGAYYINGRIRKLTPRECARLQGFPEDFKINPNVNQAYKQFGNSVSIPVLKAIISQINKKINLPDTENILSQSNF</sequence>
<dbReference type="Gene3D" id="3.90.120.10">
    <property type="entry name" value="DNA Methylase, subunit A, domain 2"/>
    <property type="match status" value="1"/>
</dbReference>
<dbReference type="PANTHER" id="PTHR46098:SF1">
    <property type="entry name" value="TRNA (CYTOSINE(38)-C(5))-METHYLTRANSFERASE"/>
    <property type="match status" value="1"/>
</dbReference>
<comment type="similarity">
    <text evidence="5 6">Belongs to the class I-like SAM-binding methyltransferase superfamily. C5-methyltransferase family.</text>
</comment>
<evidence type="ECO:0000256" key="2">
    <source>
        <dbReference type="ARBA" id="ARBA00022679"/>
    </source>
</evidence>
<organism evidence="8 9">
    <name type="scientific">Mycoplasmopsis agassizii</name>
    <dbReference type="NCBI Taxonomy" id="33922"/>
    <lineage>
        <taxon>Bacteria</taxon>
        <taxon>Bacillati</taxon>
        <taxon>Mycoplasmatota</taxon>
        <taxon>Mycoplasmoidales</taxon>
        <taxon>Metamycoplasmataceae</taxon>
        <taxon>Mycoplasmopsis</taxon>
    </lineage>
</organism>
<keyword evidence="4" id="KW-0680">Restriction system</keyword>
<name>A0A269THW2_9BACT</name>
<protein>
    <recommendedName>
        <fullName evidence="7">Cytosine-specific methyltransferase</fullName>
        <ecNumber evidence="7">2.1.1.37</ecNumber>
    </recommendedName>
</protein>
<dbReference type="PROSITE" id="PS51679">
    <property type="entry name" value="SAM_MT_C5"/>
    <property type="match status" value="1"/>
</dbReference>
<dbReference type="GO" id="GO:0032259">
    <property type="term" value="P:methylation"/>
    <property type="evidence" value="ECO:0007669"/>
    <property type="project" value="UniProtKB-KW"/>
</dbReference>
<dbReference type="InterPro" id="IPR018117">
    <property type="entry name" value="C5_DNA_meth_AS"/>
</dbReference>
<keyword evidence="2 5" id="KW-0808">Transferase</keyword>
<dbReference type="InterPro" id="IPR001525">
    <property type="entry name" value="C5_MeTfrase"/>
</dbReference>
<evidence type="ECO:0000256" key="4">
    <source>
        <dbReference type="ARBA" id="ARBA00022747"/>
    </source>
</evidence>
<dbReference type="SUPFAM" id="SSF53335">
    <property type="entry name" value="S-adenosyl-L-methionine-dependent methyltransferases"/>
    <property type="match status" value="1"/>
</dbReference>
<evidence type="ECO:0000313" key="9">
    <source>
        <dbReference type="Proteomes" id="UP000216943"/>
    </source>
</evidence>
<dbReference type="Proteomes" id="UP000216943">
    <property type="component" value="Unassembled WGS sequence"/>
</dbReference>
<keyword evidence="1 5" id="KW-0489">Methyltransferase</keyword>
<proteinExistence type="inferred from homology"/>
<dbReference type="RefSeq" id="WP_095335053.1">
    <property type="nucleotide sequence ID" value="NZ_NQNY01000014.1"/>
</dbReference>
<evidence type="ECO:0000256" key="1">
    <source>
        <dbReference type="ARBA" id="ARBA00022603"/>
    </source>
</evidence>
<dbReference type="PRINTS" id="PR00105">
    <property type="entry name" value="C5METTRFRASE"/>
</dbReference>
<dbReference type="PANTHER" id="PTHR46098">
    <property type="entry name" value="TRNA (CYTOSINE(38)-C(5))-METHYLTRANSFERASE"/>
    <property type="match status" value="1"/>
</dbReference>
<evidence type="ECO:0000256" key="5">
    <source>
        <dbReference type="PROSITE-ProRule" id="PRU01016"/>
    </source>
</evidence>
<dbReference type="REBASE" id="265906">
    <property type="entry name" value="M.Mag723ORF3930P"/>
</dbReference>
<dbReference type="GO" id="GO:0009307">
    <property type="term" value="P:DNA restriction-modification system"/>
    <property type="evidence" value="ECO:0007669"/>
    <property type="project" value="UniProtKB-KW"/>
</dbReference>
<dbReference type="EC" id="2.1.1.37" evidence="7"/>
<evidence type="ECO:0000313" key="8">
    <source>
        <dbReference type="EMBL" id="PAK21049.1"/>
    </source>
</evidence>
<comment type="caution">
    <text evidence="8">The sequence shown here is derived from an EMBL/GenBank/DDBJ whole genome shotgun (WGS) entry which is preliminary data.</text>
</comment>
<evidence type="ECO:0000256" key="6">
    <source>
        <dbReference type="RuleBase" id="RU000416"/>
    </source>
</evidence>
<dbReference type="OrthoDB" id="9813719at2"/>
<dbReference type="PROSITE" id="PS00094">
    <property type="entry name" value="C5_MTASE_1"/>
    <property type="match status" value="1"/>
</dbReference>
<reference evidence="9" key="1">
    <citation type="submission" date="2017-08" db="EMBL/GenBank/DDBJ databases">
        <authorList>
            <person name="Alvarez-Ponce D."/>
            <person name="Weitzman C.L."/>
            <person name="Tillett R.L."/>
            <person name="Sandmeier F.C."/>
            <person name="Tracy C.R."/>
        </authorList>
    </citation>
    <scope>NUCLEOTIDE SEQUENCE [LARGE SCALE GENOMIC DNA]</scope>
    <source>
        <strain evidence="9">723</strain>
    </source>
</reference>
<dbReference type="AlphaFoldDB" id="A0A269THW2"/>
<comment type="catalytic activity">
    <reaction evidence="7">
        <text>a 2'-deoxycytidine in DNA + S-adenosyl-L-methionine = a 5-methyl-2'-deoxycytidine in DNA + S-adenosyl-L-homocysteine + H(+)</text>
        <dbReference type="Rhea" id="RHEA:13681"/>
        <dbReference type="Rhea" id="RHEA-COMP:11369"/>
        <dbReference type="Rhea" id="RHEA-COMP:11370"/>
        <dbReference type="ChEBI" id="CHEBI:15378"/>
        <dbReference type="ChEBI" id="CHEBI:57856"/>
        <dbReference type="ChEBI" id="CHEBI:59789"/>
        <dbReference type="ChEBI" id="CHEBI:85452"/>
        <dbReference type="ChEBI" id="CHEBI:85454"/>
        <dbReference type="EC" id="2.1.1.37"/>
    </reaction>
</comment>
<dbReference type="Pfam" id="PF00145">
    <property type="entry name" value="DNA_methylase"/>
    <property type="match status" value="1"/>
</dbReference>
<dbReference type="InterPro" id="IPR050750">
    <property type="entry name" value="C5-MTase"/>
</dbReference>
<dbReference type="InterPro" id="IPR029063">
    <property type="entry name" value="SAM-dependent_MTases_sf"/>
</dbReference>
<dbReference type="GO" id="GO:0003886">
    <property type="term" value="F:DNA (cytosine-5-)-methyltransferase activity"/>
    <property type="evidence" value="ECO:0007669"/>
    <property type="project" value="UniProtKB-EC"/>
</dbReference>
<feature type="active site" evidence="5">
    <location>
        <position position="76"/>
    </location>
</feature>
<gene>
    <name evidence="8" type="ORF">CJJ23_03930</name>
</gene>
<dbReference type="NCBIfam" id="TIGR00675">
    <property type="entry name" value="dcm"/>
    <property type="match status" value="1"/>
</dbReference>
<dbReference type="PROSITE" id="PS00095">
    <property type="entry name" value="C5_MTASE_2"/>
    <property type="match status" value="1"/>
</dbReference>
<dbReference type="CDD" id="cd00315">
    <property type="entry name" value="Cyt_C5_DNA_methylase"/>
    <property type="match status" value="1"/>
</dbReference>
<evidence type="ECO:0000256" key="3">
    <source>
        <dbReference type="ARBA" id="ARBA00022691"/>
    </source>
</evidence>
<dbReference type="EMBL" id="NQNY01000014">
    <property type="protein sequence ID" value="PAK21049.1"/>
    <property type="molecule type" value="Genomic_DNA"/>
</dbReference>
<keyword evidence="3 5" id="KW-0949">S-adenosyl-L-methionine</keyword>
<accession>A0A269THW2</accession>
<dbReference type="InterPro" id="IPR031303">
    <property type="entry name" value="C5_meth_CS"/>
</dbReference>
<dbReference type="Gene3D" id="3.40.50.150">
    <property type="entry name" value="Vaccinia Virus protein VP39"/>
    <property type="match status" value="1"/>
</dbReference>
<evidence type="ECO:0000256" key="7">
    <source>
        <dbReference type="RuleBase" id="RU000417"/>
    </source>
</evidence>